<accession>A0A1W1VNR0</accession>
<sequence>MTIPPEDPRHQRAAQSRQPITILMADDDEDDRMFAEDALVESRVLNNFRCVEDGEELMDYLKRRGKYAAPGSAPRPGLILLDLNMPRKDGREALAEIKSDPRLRSIPVIVLTTSSAQEDIIRSYDLGVNSFVSKPVTFAGLVDVMRDLGRYWIEIVQLPDTGQED</sequence>
<feature type="domain" description="Response regulatory" evidence="2">
    <location>
        <begin position="21"/>
        <end position="149"/>
    </location>
</feature>
<keyword evidence="3" id="KW-0238">DNA-binding</keyword>
<dbReference type="InterPro" id="IPR001789">
    <property type="entry name" value="Sig_transdc_resp-reg_receiver"/>
</dbReference>
<keyword evidence="1" id="KW-0597">Phosphoprotein</keyword>
<dbReference type="PROSITE" id="PS50110">
    <property type="entry name" value="RESPONSE_REGULATORY"/>
    <property type="match status" value="1"/>
</dbReference>
<dbReference type="SMART" id="SM00448">
    <property type="entry name" value="REC"/>
    <property type="match status" value="1"/>
</dbReference>
<evidence type="ECO:0000256" key="1">
    <source>
        <dbReference type="PROSITE-ProRule" id="PRU00169"/>
    </source>
</evidence>
<dbReference type="InterPro" id="IPR052893">
    <property type="entry name" value="TCS_response_regulator"/>
</dbReference>
<protein>
    <submittedName>
        <fullName evidence="3">Response regulator containing a CheY-like receiver domain and an HTH DNA-binding domain</fullName>
    </submittedName>
</protein>
<dbReference type="CDD" id="cd17557">
    <property type="entry name" value="REC_Rcp-like"/>
    <property type="match status" value="1"/>
</dbReference>
<dbReference type="AlphaFoldDB" id="A0A1W1VNR0"/>
<dbReference type="PANTHER" id="PTHR44520">
    <property type="entry name" value="RESPONSE REGULATOR RCP1-RELATED"/>
    <property type="match status" value="1"/>
</dbReference>
<dbReference type="OrthoDB" id="9785718at2"/>
<evidence type="ECO:0000259" key="2">
    <source>
        <dbReference type="PROSITE" id="PS50110"/>
    </source>
</evidence>
<gene>
    <name evidence="3" type="ORF">SAMN00790413_02592</name>
</gene>
<dbReference type="PANTHER" id="PTHR44520:SF2">
    <property type="entry name" value="RESPONSE REGULATOR RCP1"/>
    <property type="match status" value="1"/>
</dbReference>
<name>A0A1W1VNR0_9DEIO</name>
<dbReference type="STRING" id="695939.SAMN00790413_02592"/>
<evidence type="ECO:0000313" key="4">
    <source>
        <dbReference type="Proteomes" id="UP000192582"/>
    </source>
</evidence>
<dbReference type="EMBL" id="FWWU01000009">
    <property type="protein sequence ID" value="SMB94913.1"/>
    <property type="molecule type" value="Genomic_DNA"/>
</dbReference>
<dbReference type="GO" id="GO:0000160">
    <property type="term" value="P:phosphorelay signal transduction system"/>
    <property type="evidence" value="ECO:0007669"/>
    <property type="project" value="InterPro"/>
</dbReference>
<reference evidence="3 4" key="1">
    <citation type="submission" date="2017-04" db="EMBL/GenBank/DDBJ databases">
        <authorList>
            <person name="Afonso C.L."/>
            <person name="Miller P.J."/>
            <person name="Scott M.A."/>
            <person name="Spackman E."/>
            <person name="Goraichik I."/>
            <person name="Dimitrov K.M."/>
            <person name="Suarez D.L."/>
            <person name="Swayne D.E."/>
        </authorList>
    </citation>
    <scope>NUCLEOTIDE SEQUENCE [LARGE SCALE GENOMIC DNA]</scope>
    <source>
        <strain evidence="3 4">KR-140</strain>
    </source>
</reference>
<keyword evidence="4" id="KW-1185">Reference proteome</keyword>
<evidence type="ECO:0000313" key="3">
    <source>
        <dbReference type="EMBL" id="SMB94913.1"/>
    </source>
</evidence>
<feature type="modified residue" description="4-aspartylphosphate" evidence="1">
    <location>
        <position position="82"/>
    </location>
</feature>
<dbReference type="SUPFAM" id="SSF52172">
    <property type="entry name" value="CheY-like"/>
    <property type="match status" value="1"/>
</dbReference>
<organism evidence="3 4">
    <name type="scientific">Deinococcus hopiensis KR-140</name>
    <dbReference type="NCBI Taxonomy" id="695939"/>
    <lineage>
        <taxon>Bacteria</taxon>
        <taxon>Thermotogati</taxon>
        <taxon>Deinococcota</taxon>
        <taxon>Deinococci</taxon>
        <taxon>Deinococcales</taxon>
        <taxon>Deinococcaceae</taxon>
        <taxon>Deinococcus</taxon>
    </lineage>
</organism>
<dbReference type="Pfam" id="PF00072">
    <property type="entry name" value="Response_reg"/>
    <property type="match status" value="1"/>
</dbReference>
<dbReference type="Gene3D" id="3.40.50.2300">
    <property type="match status" value="1"/>
</dbReference>
<dbReference type="Proteomes" id="UP000192582">
    <property type="component" value="Unassembled WGS sequence"/>
</dbReference>
<dbReference type="RefSeq" id="WP_084049827.1">
    <property type="nucleotide sequence ID" value="NZ_FWWU01000009.1"/>
</dbReference>
<dbReference type="InterPro" id="IPR011006">
    <property type="entry name" value="CheY-like_superfamily"/>
</dbReference>
<proteinExistence type="predicted"/>
<dbReference type="GO" id="GO:0003677">
    <property type="term" value="F:DNA binding"/>
    <property type="evidence" value="ECO:0007669"/>
    <property type="project" value="UniProtKB-KW"/>
</dbReference>